<evidence type="ECO:0000313" key="1">
    <source>
        <dbReference type="EMBL" id="ABF12192.1"/>
    </source>
</evidence>
<proteinExistence type="predicted"/>
<accession>Q1LCD4</accession>
<sequence>MEIMTPHGSRGWHVAGHGTCVPWRATGVRIADASYQSVRQNRMAASAYSRSDLGASVRPAWPSDVEFVVEVEVFDCVWARRNGETRRSVSAEVRVVDARNLRISYSFAVLPTMAEQHGACRDRRVRVARGGLGRP</sequence>
<keyword evidence="1" id="KW-0614">Plasmid</keyword>
<dbReference type="AlphaFoldDB" id="Q1LCD4"/>
<name>Q1LCD4_CUPMC</name>
<reference evidence="2" key="1">
    <citation type="journal article" date="2010" name="PLoS ONE">
        <title>The complete genome sequence of Cupriavidus metallidurans strain CH34, a master survivalist in harsh and anthropogenic environments.</title>
        <authorList>
            <person name="Janssen P.J."/>
            <person name="Van Houdt R."/>
            <person name="Moors H."/>
            <person name="Monsieurs P."/>
            <person name="Morin N."/>
            <person name="Michaux A."/>
            <person name="Benotmane M.A."/>
            <person name="Leys N."/>
            <person name="Vallaeys T."/>
            <person name="Lapidus A."/>
            <person name="Monchy S."/>
            <person name="Medigue C."/>
            <person name="Taghavi S."/>
            <person name="McCorkle S."/>
            <person name="Dunn J."/>
            <person name="van der Lelie D."/>
            <person name="Mergeay M."/>
        </authorList>
    </citation>
    <scope>NUCLEOTIDE SEQUENCE [LARGE SCALE GENOMIC DNA]</scope>
    <source>
        <strain evidence="2">ATCC 43123 / DSM 2839 / NBRC 102507 / CH34</strain>
    </source>
</reference>
<keyword evidence="2" id="KW-1185">Reference proteome</keyword>
<dbReference type="Proteomes" id="UP000002429">
    <property type="component" value="Plasmid megaplasmid"/>
</dbReference>
<evidence type="ECO:0000313" key="2">
    <source>
        <dbReference type="Proteomes" id="UP000002429"/>
    </source>
</evidence>
<dbReference type="KEGG" id="rme:Rmet_5333"/>
<dbReference type="EMBL" id="CP000353">
    <property type="protein sequence ID" value="ABF12192.1"/>
    <property type="molecule type" value="Genomic_DNA"/>
</dbReference>
<dbReference type="HOGENOM" id="CLU_1884066_0_0_4"/>
<organism evidence="1 2">
    <name type="scientific">Cupriavidus metallidurans (strain ATCC 43123 / DSM 2839 / NBRC 102507 / CH34)</name>
    <name type="common">Ralstonia metallidurans</name>
    <dbReference type="NCBI Taxonomy" id="266264"/>
    <lineage>
        <taxon>Bacteria</taxon>
        <taxon>Pseudomonadati</taxon>
        <taxon>Pseudomonadota</taxon>
        <taxon>Betaproteobacteria</taxon>
        <taxon>Burkholderiales</taxon>
        <taxon>Burkholderiaceae</taxon>
        <taxon>Cupriavidus</taxon>
    </lineage>
</organism>
<protein>
    <submittedName>
        <fullName evidence="1">Uncharacterized protein</fullName>
    </submittedName>
</protein>
<gene>
    <name evidence="1" type="ordered locus">Rmet_5333</name>
</gene>
<geneLocation type="plasmid" evidence="1 2">
    <name>megaplasmid</name>
</geneLocation>